<dbReference type="PANTHER" id="PTHR43046:SF14">
    <property type="entry name" value="MUTT_NUDIX FAMILY PROTEIN"/>
    <property type="match status" value="1"/>
</dbReference>
<comment type="cofactor">
    <cofactor evidence="1">
        <name>Mg(2+)</name>
        <dbReference type="ChEBI" id="CHEBI:18420"/>
    </cofactor>
</comment>
<evidence type="ECO:0000256" key="1">
    <source>
        <dbReference type="ARBA" id="ARBA00001946"/>
    </source>
</evidence>
<evidence type="ECO:0000256" key="2">
    <source>
        <dbReference type="ARBA" id="ARBA00022801"/>
    </source>
</evidence>
<organism evidence="4 5">
    <name type="scientific">Candidatus Woesebacteria bacterium RIFCSPHIGHO2_01_FULL_39_28</name>
    <dbReference type="NCBI Taxonomy" id="1802496"/>
    <lineage>
        <taxon>Bacteria</taxon>
        <taxon>Candidatus Woeseibacteriota</taxon>
    </lineage>
</organism>
<feature type="domain" description="Nudix hydrolase" evidence="3">
    <location>
        <begin position="32"/>
        <end position="158"/>
    </location>
</feature>
<dbReference type="Pfam" id="PF00293">
    <property type="entry name" value="NUDIX"/>
    <property type="match status" value="1"/>
</dbReference>
<evidence type="ECO:0000259" key="3">
    <source>
        <dbReference type="PROSITE" id="PS51462"/>
    </source>
</evidence>
<accession>A0A1F7YHP8</accession>
<reference evidence="4 5" key="1">
    <citation type="journal article" date="2016" name="Nat. Commun.">
        <title>Thousands of microbial genomes shed light on interconnected biogeochemical processes in an aquifer system.</title>
        <authorList>
            <person name="Anantharaman K."/>
            <person name="Brown C.T."/>
            <person name="Hug L.A."/>
            <person name="Sharon I."/>
            <person name="Castelle C.J."/>
            <person name="Probst A.J."/>
            <person name="Thomas B.C."/>
            <person name="Singh A."/>
            <person name="Wilkins M.J."/>
            <person name="Karaoz U."/>
            <person name="Brodie E.L."/>
            <person name="Williams K.H."/>
            <person name="Hubbard S.S."/>
            <person name="Banfield J.F."/>
        </authorList>
    </citation>
    <scope>NUCLEOTIDE SEQUENCE [LARGE SCALE GENOMIC DNA]</scope>
</reference>
<dbReference type="InterPro" id="IPR015797">
    <property type="entry name" value="NUDIX_hydrolase-like_dom_sf"/>
</dbReference>
<proteinExistence type="predicted"/>
<dbReference type="AlphaFoldDB" id="A0A1F7YHP8"/>
<dbReference type="EMBL" id="MGGI01000010">
    <property type="protein sequence ID" value="OGM26847.1"/>
    <property type="molecule type" value="Genomic_DNA"/>
</dbReference>
<dbReference type="PROSITE" id="PS00893">
    <property type="entry name" value="NUDIX_BOX"/>
    <property type="match status" value="1"/>
</dbReference>
<dbReference type="PANTHER" id="PTHR43046">
    <property type="entry name" value="GDP-MANNOSE MANNOSYL HYDROLASE"/>
    <property type="match status" value="1"/>
</dbReference>
<dbReference type="Gene3D" id="3.90.79.10">
    <property type="entry name" value="Nucleoside Triphosphate Pyrophosphohydrolase"/>
    <property type="match status" value="1"/>
</dbReference>
<dbReference type="InterPro" id="IPR000086">
    <property type="entry name" value="NUDIX_hydrolase_dom"/>
</dbReference>
<dbReference type="SUPFAM" id="SSF55811">
    <property type="entry name" value="Nudix"/>
    <property type="match status" value="1"/>
</dbReference>
<keyword evidence="2" id="KW-0378">Hydrolase</keyword>
<gene>
    <name evidence="4" type="ORF">A2627_05525</name>
</gene>
<protein>
    <recommendedName>
        <fullName evidence="3">Nudix hydrolase domain-containing protein</fullName>
    </recommendedName>
</protein>
<comment type="caution">
    <text evidence="4">The sequence shown here is derived from an EMBL/GenBank/DDBJ whole genome shotgun (WGS) entry which is preliminary data.</text>
</comment>
<evidence type="ECO:0000313" key="5">
    <source>
        <dbReference type="Proteomes" id="UP000178851"/>
    </source>
</evidence>
<dbReference type="PROSITE" id="PS51462">
    <property type="entry name" value="NUDIX"/>
    <property type="match status" value="1"/>
</dbReference>
<dbReference type="InterPro" id="IPR020084">
    <property type="entry name" value="NUDIX_hydrolase_CS"/>
</dbReference>
<dbReference type="Proteomes" id="UP000178851">
    <property type="component" value="Unassembled WGS sequence"/>
</dbReference>
<evidence type="ECO:0000313" key="4">
    <source>
        <dbReference type="EMBL" id="OGM26847.1"/>
    </source>
</evidence>
<sequence length="167" mass="18445">MSKEIELVDLVDASGQIKKKAIPRSEAEQHPNLHLQIVIAAIFDYAGQLLVQRRALTKSTCPGDIDLVCGAVVSGETPEKAAIRESLEETGIEPKNLKVVQSGVNSYSRFRYLLIGEADGESNSYDPVEVEWVKFMSPDELRAKNQSGELTFVGEFFEDMELAIDGK</sequence>
<dbReference type="GO" id="GO:0016787">
    <property type="term" value="F:hydrolase activity"/>
    <property type="evidence" value="ECO:0007669"/>
    <property type="project" value="UniProtKB-KW"/>
</dbReference>
<name>A0A1F7YHP8_9BACT</name>